<proteinExistence type="predicted"/>
<feature type="region of interest" description="Disordered" evidence="1">
    <location>
        <begin position="128"/>
        <end position="164"/>
    </location>
</feature>
<sequence length="377" mass="42606">MCRRHVCKRARDPDSSLAFPSRRSIQQRDAANITNILTKEERIGIVLRAVTGSHRHPYEGGAYWHRPAGRYWQSPTSLRRRSVLASSCGPLLAVTDILTKEERIGIVLRAVTGSHRQIKDEFNRRHSTREDITRSADAEQVAKSRARGRAAPIRSALSARESRTGSRYRRNSTLIGPLVYQRVFTQRHAANSRVNTANARRLLKSSISVRCYTVVAARAVAAKIPHPRSNKCRHNRAGRCRWSAGFFSRVSRFSRPFIPALFHYSPQLPPSPLKTSLLKAALISSLSLHSIHSHLTSQDLAVDRHPNLSATLHSTCRNDVEFNRLEWNKLGMEQRRNAGAGGNGRSPRKPTYQWNLLARYPLAIIREWPSGDRTQLA</sequence>
<evidence type="ECO:0000256" key="1">
    <source>
        <dbReference type="SAM" id="MobiDB-lite"/>
    </source>
</evidence>
<dbReference type="Proteomes" id="UP001159363">
    <property type="component" value="Chromosome 13"/>
</dbReference>
<keyword evidence="3" id="KW-1185">Reference proteome</keyword>
<evidence type="ECO:0000313" key="2">
    <source>
        <dbReference type="EMBL" id="KAJ8869203.1"/>
    </source>
</evidence>
<accession>A0ABQ9GCP4</accession>
<organism evidence="2 3">
    <name type="scientific">Dryococelus australis</name>
    <dbReference type="NCBI Taxonomy" id="614101"/>
    <lineage>
        <taxon>Eukaryota</taxon>
        <taxon>Metazoa</taxon>
        <taxon>Ecdysozoa</taxon>
        <taxon>Arthropoda</taxon>
        <taxon>Hexapoda</taxon>
        <taxon>Insecta</taxon>
        <taxon>Pterygota</taxon>
        <taxon>Neoptera</taxon>
        <taxon>Polyneoptera</taxon>
        <taxon>Phasmatodea</taxon>
        <taxon>Verophasmatodea</taxon>
        <taxon>Anareolatae</taxon>
        <taxon>Phasmatidae</taxon>
        <taxon>Eurycanthinae</taxon>
        <taxon>Dryococelus</taxon>
    </lineage>
</organism>
<comment type="caution">
    <text evidence="2">The sequence shown here is derived from an EMBL/GenBank/DDBJ whole genome shotgun (WGS) entry which is preliminary data.</text>
</comment>
<reference evidence="2 3" key="1">
    <citation type="submission" date="2023-02" db="EMBL/GenBank/DDBJ databases">
        <title>LHISI_Scaffold_Assembly.</title>
        <authorList>
            <person name="Stuart O.P."/>
            <person name="Cleave R."/>
            <person name="Magrath M.J.L."/>
            <person name="Mikheyev A.S."/>
        </authorList>
    </citation>
    <scope>NUCLEOTIDE SEQUENCE [LARGE SCALE GENOMIC DNA]</scope>
    <source>
        <strain evidence="2">Daus_M_001</strain>
        <tissue evidence="2">Leg muscle</tissue>
    </source>
</reference>
<feature type="compositionally biased region" description="Basic and acidic residues" evidence="1">
    <location>
        <begin position="128"/>
        <end position="142"/>
    </location>
</feature>
<gene>
    <name evidence="2" type="ORF">PR048_030775</name>
</gene>
<dbReference type="EMBL" id="JARBHB010000014">
    <property type="protein sequence ID" value="KAJ8869203.1"/>
    <property type="molecule type" value="Genomic_DNA"/>
</dbReference>
<name>A0ABQ9GCP4_9NEOP</name>
<protein>
    <submittedName>
        <fullName evidence="2">Uncharacterized protein</fullName>
    </submittedName>
</protein>
<evidence type="ECO:0000313" key="3">
    <source>
        <dbReference type="Proteomes" id="UP001159363"/>
    </source>
</evidence>